<dbReference type="Proteomes" id="UP001596484">
    <property type="component" value="Unassembled WGS sequence"/>
</dbReference>
<evidence type="ECO:0000256" key="3">
    <source>
        <dbReference type="ARBA" id="ARBA00023004"/>
    </source>
</evidence>
<organism evidence="6 7">
    <name type="scientific">Rhodococcus daqingensis</name>
    <dbReference type="NCBI Taxonomy" id="2479363"/>
    <lineage>
        <taxon>Bacteria</taxon>
        <taxon>Bacillati</taxon>
        <taxon>Actinomycetota</taxon>
        <taxon>Actinomycetes</taxon>
        <taxon>Mycobacteriales</taxon>
        <taxon>Nocardiaceae</taxon>
        <taxon>Rhodococcus</taxon>
    </lineage>
</organism>
<dbReference type="Pfam" id="PF00149">
    <property type="entry name" value="Metallophos"/>
    <property type="match status" value="1"/>
</dbReference>
<keyword evidence="7" id="KW-1185">Reference proteome</keyword>
<dbReference type="PANTHER" id="PTHR42988">
    <property type="entry name" value="PHOSPHOHYDROLASE"/>
    <property type="match status" value="1"/>
</dbReference>
<accession>A0ABW2S1B9</accession>
<dbReference type="InterPro" id="IPR029052">
    <property type="entry name" value="Metallo-depent_PP-like"/>
</dbReference>
<feature type="domain" description="Calcineurin-like phosphoesterase" evidence="5">
    <location>
        <begin position="151"/>
        <end position="378"/>
    </location>
</feature>
<evidence type="ECO:0000313" key="7">
    <source>
        <dbReference type="Proteomes" id="UP001596484"/>
    </source>
</evidence>
<dbReference type="EMBL" id="JBHTCS010000018">
    <property type="protein sequence ID" value="MFC7449539.1"/>
    <property type="molecule type" value="Genomic_DNA"/>
</dbReference>
<dbReference type="InterPro" id="IPR050884">
    <property type="entry name" value="CNP_phosphodiesterase-III"/>
</dbReference>
<name>A0ABW2S1B9_9NOCA</name>
<keyword evidence="1" id="KW-0479">Metal-binding</keyword>
<keyword evidence="3" id="KW-0408">Iron</keyword>
<gene>
    <name evidence="6" type="ORF">ACFQS9_16705</name>
</gene>
<dbReference type="PANTHER" id="PTHR42988:SF2">
    <property type="entry name" value="CYCLIC NUCLEOTIDE PHOSPHODIESTERASE CBUA0032-RELATED"/>
    <property type="match status" value="1"/>
</dbReference>
<dbReference type="InterPro" id="IPR004843">
    <property type="entry name" value="Calcineurin-like_PHP"/>
</dbReference>
<dbReference type="EC" id="3.1.-.-" evidence="6"/>
<reference evidence="7" key="1">
    <citation type="journal article" date="2019" name="Int. J. Syst. Evol. Microbiol.">
        <title>The Global Catalogue of Microorganisms (GCM) 10K type strain sequencing project: providing services to taxonomists for standard genome sequencing and annotation.</title>
        <authorList>
            <consortium name="The Broad Institute Genomics Platform"/>
            <consortium name="The Broad Institute Genome Sequencing Center for Infectious Disease"/>
            <person name="Wu L."/>
            <person name="Ma J."/>
        </authorList>
    </citation>
    <scope>NUCLEOTIDE SEQUENCE [LARGE SCALE GENOMIC DNA]</scope>
    <source>
        <strain evidence="7">ICMP 19430</strain>
    </source>
</reference>
<keyword evidence="2 6" id="KW-0378">Hydrolase</keyword>
<proteinExistence type="inferred from homology"/>
<dbReference type="Gene3D" id="3.60.21.10">
    <property type="match status" value="1"/>
</dbReference>
<sequence length="467" mass="50306">MLQILGAAAVLPVLGAGRGGVARAGAEPMLALDLEVVTITDTSAIVTWASVSVIRVDDHGRPLPVAADTELRIGPADGLAAPRTAVFDGAPTPFHYAEVHGLEPGRTYRFEAYSNGMRAVPTVVVTGRPGTPESAGRFTTLVAPPGRHLRTIALANDLHYGEELSGIVAAGQPPGYRQEPGLPPYPEVMLAAMLDDLRRDDRGADHLVIAGDLTDEASAADSSELRERLDGWGELGRDYFVSRGNHDRPHRGAAYAGCSVVPGAPDHHDCWGDVFVPRQRIQRHDLGGLRVLALDTTALDASGGVIEPDQMAQVRDTLHADPDRPTLVFGHHPVTVEAGMSNLAGPGFILDQASSCELQDLYVRSPGVFLHHSGHTHRNRRTRPDTAAAVEFLEVGAVKEYPGGYSLLRIHEGGYMVNFYKTRTDLARQWSQRSRGEYFGLMPEYTLGTTSDRNHVVLRDLTGLAAT</sequence>
<evidence type="ECO:0000259" key="5">
    <source>
        <dbReference type="Pfam" id="PF00149"/>
    </source>
</evidence>
<dbReference type="GO" id="GO:0016787">
    <property type="term" value="F:hydrolase activity"/>
    <property type="evidence" value="ECO:0007669"/>
    <property type="project" value="UniProtKB-KW"/>
</dbReference>
<comment type="similarity">
    <text evidence="4">Belongs to the cyclic nucleotide phosphodiesterase class-III family.</text>
</comment>
<dbReference type="SUPFAM" id="SSF56300">
    <property type="entry name" value="Metallo-dependent phosphatases"/>
    <property type="match status" value="1"/>
</dbReference>
<evidence type="ECO:0000313" key="6">
    <source>
        <dbReference type="EMBL" id="MFC7449539.1"/>
    </source>
</evidence>
<evidence type="ECO:0000256" key="2">
    <source>
        <dbReference type="ARBA" id="ARBA00022801"/>
    </source>
</evidence>
<dbReference type="RefSeq" id="WP_378406642.1">
    <property type="nucleotide sequence ID" value="NZ_JBHTCS010000018.1"/>
</dbReference>
<evidence type="ECO:0000256" key="1">
    <source>
        <dbReference type="ARBA" id="ARBA00022723"/>
    </source>
</evidence>
<protein>
    <submittedName>
        <fullName evidence="6">Metallophosphoesterase family protein</fullName>
        <ecNumber evidence="6">3.1.-.-</ecNumber>
    </submittedName>
</protein>
<comment type="caution">
    <text evidence="6">The sequence shown here is derived from an EMBL/GenBank/DDBJ whole genome shotgun (WGS) entry which is preliminary data.</text>
</comment>
<evidence type="ECO:0000256" key="4">
    <source>
        <dbReference type="ARBA" id="ARBA00025742"/>
    </source>
</evidence>